<dbReference type="EMBL" id="CP163439">
    <property type="protein sequence ID" value="XDQ33277.1"/>
    <property type="molecule type" value="Genomic_DNA"/>
</dbReference>
<protein>
    <submittedName>
        <fullName evidence="1">Uncharacterized protein</fullName>
    </submittedName>
</protein>
<name>A0AB39PTB3_9ACTN</name>
<proteinExistence type="predicted"/>
<evidence type="ECO:0000313" key="1">
    <source>
        <dbReference type="EMBL" id="XDQ33277.1"/>
    </source>
</evidence>
<accession>A0AB39PTB3</accession>
<dbReference type="RefSeq" id="WP_369167821.1">
    <property type="nucleotide sequence ID" value="NZ_CP163439.1"/>
</dbReference>
<reference evidence="1" key="1">
    <citation type="submission" date="2024-07" db="EMBL/GenBank/DDBJ databases">
        <authorList>
            <person name="Yu S.T."/>
        </authorList>
    </citation>
    <scope>NUCLEOTIDE SEQUENCE</scope>
    <source>
        <strain evidence="1">R28</strain>
    </source>
</reference>
<gene>
    <name evidence="1" type="ORF">AB5J49_08090</name>
</gene>
<dbReference type="AlphaFoldDB" id="A0AB39PTB3"/>
<organism evidence="1">
    <name type="scientific">Streptomyces sp. R28</name>
    <dbReference type="NCBI Taxonomy" id="3238628"/>
    <lineage>
        <taxon>Bacteria</taxon>
        <taxon>Bacillati</taxon>
        <taxon>Actinomycetota</taxon>
        <taxon>Actinomycetes</taxon>
        <taxon>Kitasatosporales</taxon>
        <taxon>Streptomycetaceae</taxon>
        <taxon>Streptomyces</taxon>
    </lineage>
</organism>
<sequence length="127" mass="13951">MSDRINQLSARAQWFLQNFDEVDLADICASHEASNKAREEALDRIRQVIDERRTEVAEREADGMLPFGTPGASWCDAVTVTCNRIDDALKIPPEPVGIPCPASHDDGPSVAECAGVDRNWDVEKAGE</sequence>